<proteinExistence type="predicted"/>
<name>A0AB74EYX9_9FIRM</name>
<dbReference type="AlphaFoldDB" id="A0AB74EYX9"/>
<evidence type="ECO:0000256" key="1">
    <source>
        <dbReference type="SAM" id="Phobius"/>
    </source>
</evidence>
<organism evidence="2 3">
    <name type="scientific">Eubacterium callanderi</name>
    <dbReference type="NCBI Taxonomy" id="53442"/>
    <lineage>
        <taxon>Bacteria</taxon>
        <taxon>Bacillati</taxon>
        <taxon>Bacillota</taxon>
        <taxon>Clostridia</taxon>
        <taxon>Eubacteriales</taxon>
        <taxon>Eubacteriaceae</taxon>
        <taxon>Eubacterium</taxon>
    </lineage>
</organism>
<sequence>MKERSKWRERLNILSIKIENGNSYQVSQAITELKVRLNPCGYFDNNNFYKDGHVWALLKNNNTNIVDQKTKKQLIKYIGLFLNHDWERCKRESLHWCFIPYEILGGTLAFLSLMSILYTKLLMFNSYADERLFLRINLLIFFVLAVMILIIEGIFFFLKKKENEKYITFVKKYREEINDITKNK</sequence>
<accession>A0AB74EYX9</accession>
<evidence type="ECO:0000313" key="3">
    <source>
        <dbReference type="Proteomes" id="UP000184012"/>
    </source>
</evidence>
<evidence type="ECO:0000313" key="2">
    <source>
        <dbReference type="EMBL" id="SHL57212.1"/>
    </source>
</evidence>
<dbReference type="EMBL" id="FRBP01000006">
    <property type="protein sequence ID" value="SHL57212.1"/>
    <property type="molecule type" value="Genomic_DNA"/>
</dbReference>
<protein>
    <submittedName>
        <fullName evidence="2">Uncharacterized protein</fullName>
    </submittedName>
</protein>
<gene>
    <name evidence="2" type="ORF">SAMN04515649_10650</name>
</gene>
<feature type="transmembrane region" description="Helical" evidence="1">
    <location>
        <begin position="98"/>
        <end position="118"/>
    </location>
</feature>
<keyword evidence="1" id="KW-0812">Transmembrane</keyword>
<dbReference type="RefSeq" id="WP_143163935.1">
    <property type="nucleotide sequence ID" value="NZ_FRBP01000006.1"/>
</dbReference>
<dbReference type="Proteomes" id="UP000184012">
    <property type="component" value="Unassembled WGS sequence"/>
</dbReference>
<keyword evidence="1" id="KW-1133">Transmembrane helix</keyword>
<feature type="transmembrane region" description="Helical" evidence="1">
    <location>
        <begin position="138"/>
        <end position="158"/>
    </location>
</feature>
<reference evidence="2 3" key="1">
    <citation type="submission" date="2016-11" db="EMBL/GenBank/DDBJ databases">
        <authorList>
            <person name="Varghese N."/>
            <person name="Submissions S."/>
        </authorList>
    </citation>
    <scope>NUCLEOTIDE SEQUENCE [LARGE SCALE GENOMIC DNA]</scope>
    <source>
        <strain evidence="2 3">FD</strain>
    </source>
</reference>
<comment type="caution">
    <text evidence="2">The sequence shown here is derived from an EMBL/GenBank/DDBJ whole genome shotgun (WGS) entry which is preliminary data.</text>
</comment>
<keyword evidence="1" id="KW-0472">Membrane</keyword>